<dbReference type="RefSeq" id="WP_408126636.1">
    <property type="nucleotide sequence ID" value="NZ_JBFNFH010000010.1"/>
</dbReference>
<protein>
    <submittedName>
        <fullName evidence="1">Uncharacterized protein</fullName>
    </submittedName>
</protein>
<keyword evidence="2" id="KW-1185">Reference proteome</keyword>
<dbReference type="EMBL" id="JBFNFH010000010">
    <property type="protein sequence ID" value="MFM1525032.1"/>
    <property type="molecule type" value="Genomic_DNA"/>
</dbReference>
<comment type="caution">
    <text evidence="1">The sequence shown here is derived from an EMBL/GenBank/DDBJ whole genome shotgun (WGS) entry which is preliminary data.</text>
</comment>
<proteinExistence type="predicted"/>
<sequence>MLKYCKKIIIVVIVFGLVCNFSVASVLATNEMRISYEYNS</sequence>
<organism evidence="1 2">
    <name type="scientific">Helcococcus bovis</name>
    <dbReference type="NCBI Taxonomy" id="3153252"/>
    <lineage>
        <taxon>Bacteria</taxon>
        <taxon>Bacillati</taxon>
        <taxon>Bacillota</taxon>
        <taxon>Tissierellia</taxon>
        <taxon>Tissierellales</taxon>
        <taxon>Peptoniphilaceae</taxon>
        <taxon>Helcococcus</taxon>
    </lineage>
</organism>
<reference evidence="1 2" key="1">
    <citation type="journal article" date="2024" name="Front. Microbiol.">
        <title>Pangenomic and biochemical analyses of Helcococcus ovis reveal widespread tetracycline resistance and a novel bacterial species, Helcococcus bovis.</title>
        <authorList>
            <person name="Cunha F."/>
            <person name="Zhai Y."/>
            <person name="Casaro S."/>
            <person name="Jones K.L."/>
            <person name="Hernandez M."/>
            <person name="Bisinotto R.S."/>
            <person name="Kariyawasam S."/>
            <person name="Brown M.B."/>
            <person name="Phillips A."/>
            <person name="Jeong K.C."/>
            <person name="Galvao K.N."/>
        </authorList>
    </citation>
    <scope>NUCLEOTIDE SEQUENCE [LARGE SCALE GENOMIC DNA]</scope>
    <source>
        <strain evidence="1 2">KG197</strain>
    </source>
</reference>
<accession>A0ABW9F6W3</accession>
<evidence type="ECO:0000313" key="1">
    <source>
        <dbReference type="EMBL" id="MFM1525032.1"/>
    </source>
</evidence>
<dbReference type="Proteomes" id="UP001629536">
    <property type="component" value="Unassembled WGS sequence"/>
</dbReference>
<evidence type="ECO:0000313" key="2">
    <source>
        <dbReference type="Proteomes" id="UP001629536"/>
    </source>
</evidence>
<name>A0ABW9F6W3_9FIRM</name>
<gene>
    <name evidence="1" type="ORF">ABGF40_05025</name>
</gene>